<comment type="cofactor">
    <cofactor evidence="2">
        <name>Zn(2+)</name>
        <dbReference type="ChEBI" id="CHEBI:29105"/>
    </cofactor>
</comment>
<evidence type="ECO:0000256" key="9">
    <source>
        <dbReference type="ARBA" id="ARBA00022801"/>
    </source>
</evidence>
<accession>A0ABV6IF65</accession>
<comment type="catalytic activity">
    <reaction evidence="1">
        <text>Release of an N-terminal amino acid, Xaa-|-Yaa- from a peptide, amide or arylamide. Xaa is preferably Ala, but may be most amino acids including Pro (slow action). When a terminal hydrophobic residue is followed by a prolyl residue, the two may be released as an intact Xaa-Pro dipeptide.</text>
        <dbReference type="EC" id="3.4.11.2"/>
    </reaction>
</comment>
<evidence type="ECO:0000256" key="4">
    <source>
        <dbReference type="ARBA" id="ARBA00012564"/>
    </source>
</evidence>
<dbReference type="PANTHER" id="PTHR11533">
    <property type="entry name" value="PROTEASE M1 ZINC METALLOPROTEASE"/>
    <property type="match status" value="1"/>
</dbReference>
<keyword evidence="16" id="KW-1185">Reference proteome</keyword>
<dbReference type="InterPro" id="IPR014782">
    <property type="entry name" value="Peptidase_M1_dom"/>
</dbReference>
<organism evidence="15 16">
    <name type="scientific">Undibacterium danionis</name>
    <dbReference type="NCBI Taxonomy" id="1812100"/>
    <lineage>
        <taxon>Bacteria</taxon>
        <taxon>Pseudomonadati</taxon>
        <taxon>Pseudomonadota</taxon>
        <taxon>Betaproteobacteria</taxon>
        <taxon>Burkholderiales</taxon>
        <taxon>Oxalobacteraceae</taxon>
        <taxon>Undibacterium</taxon>
    </lineage>
</organism>
<dbReference type="InterPro" id="IPR042097">
    <property type="entry name" value="Aminopeptidase_N-like_N_sf"/>
</dbReference>
<evidence type="ECO:0000256" key="5">
    <source>
        <dbReference type="ARBA" id="ARBA00015611"/>
    </source>
</evidence>
<evidence type="ECO:0000313" key="15">
    <source>
        <dbReference type="EMBL" id="MFC0349661.1"/>
    </source>
</evidence>
<evidence type="ECO:0000259" key="13">
    <source>
        <dbReference type="Pfam" id="PF01433"/>
    </source>
</evidence>
<evidence type="ECO:0000256" key="12">
    <source>
        <dbReference type="SAM" id="SignalP"/>
    </source>
</evidence>
<gene>
    <name evidence="15" type="ORF">ACFFJH_07565</name>
</gene>
<dbReference type="RefSeq" id="WP_390211409.1">
    <property type="nucleotide sequence ID" value="NZ_JBHLXJ010000008.1"/>
</dbReference>
<evidence type="ECO:0000313" key="16">
    <source>
        <dbReference type="Proteomes" id="UP001589844"/>
    </source>
</evidence>
<dbReference type="GO" id="GO:0004177">
    <property type="term" value="F:aminopeptidase activity"/>
    <property type="evidence" value="ECO:0007669"/>
    <property type="project" value="UniProtKB-KW"/>
</dbReference>
<dbReference type="Gene3D" id="2.60.40.1840">
    <property type="match status" value="1"/>
</dbReference>
<evidence type="ECO:0000256" key="6">
    <source>
        <dbReference type="ARBA" id="ARBA00022438"/>
    </source>
</evidence>
<evidence type="ECO:0000256" key="11">
    <source>
        <dbReference type="ARBA" id="ARBA00023049"/>
    </source>
</evidence>
<dbReference type="Gene3D" id="2.60.40.1730">
    <property type="entry name" value="tricorn interacting facor f3 domain"/>
    <property type="match status" value="1"/>
</dbReference>
<dbReference type="Gene3D" id="1.10.390.10">
    <property type="entry name" value="Neutral Protease Domain 2"/>
    <property type="match status" value="1"/>
</dbReference>
<protein>
    <recommendedName>
        <fullName evidence="5">Aminopeptidase N</fullName>
        <ecNumber evidence="4">3.4.11.2</ecNumber>
    </recommendedName>
</protein>
<dbReference type="InterPro" id="IPR027268">
    <property type="entry name" value="Peptidase_M4/M1_CTD_sf"/>
</dbReference>
<dbReference type="SUPFAM" id="SSF55486">
    <property type="entry name" value="Metalloproteases ('zincins'), catalytic domain"/>
    <property type="match status" value="1"/>
</dbReference>
<evidence type="ECO:0000259" key="14">
    <source>
        <dbReference type="Pfam" id="PF17900"/>
    </source>
</evidence>
<evidence type="ECO:0000256" key="8">
    <source>
        <dbReference type="ARBA" id="ARBA00022723"/>
    </source>
</evidence>
<dbReference type="Proteomes" id="UP001589844">
    <property type="component" value="Unassembled WGS sequence"/>
</dbReference>
<feature type="domain" description="Peptidase M1 membrane alanine aminopeptidase" evidence="13">
    <location>
        <begin position="246"/>
        <end position="444"/>
    </location>
</feature>
<comment type="similarity">
    <text evidence="3">Belongs to the peptidase M1 family.</text>
</comment>
<feature type="domain" description="Aminopeptidase N-like N-terminal" evidence="14">
    <location>
        <begin position="33"/>
        <end position="203"/>
    </location>
</feature>
<evidence type="ECO:0000256" key="7">
    <source>
        <dbReference type="ARBA" id="ARBA00022670"/>
    </source>
</evidence>
<dbReference type="CDD" id="cd09603">
    <property type="entry name" value="M1_APN_like"/>
    <property type="match status" value="1"/>
</dbReference>
<dbReference type="SUPFAM" id="SSF63737">
    <property type="entry name" value="Leukotriene A4 hydrolase N-terminal domain"/>
    <property type="match status" value="1"/>
</dbReference>
<dbReference type="Pfam" id="PF01433">
    <property type="entry name" value="Peptidase_M1"/>
    <property type="match status" value="1"/>
</dbReference>
<keyword evidence="8" id="KW-0479">Metal-binding</keyword>
<evidence type="ECO:0000256" key="2">
    <source>
        <dbReference type="ARBA" id="ARBA00001947"/>
    </source>
</evidence>
<evidence type="ECO:0000256" key="3">
    <source>
        <dbReference type="ARBA" id="ARBA00010136"/>
    </source>
</evidence>
<dbReference type="EMBL" id="JBHLXJ010000008">
    <property type="protein sequence ID" value="MFC0349661.1"/>
    <property type="molecule type" value="Genomic_DNA"/>
</dbReference>
<dbReference type="InterPro" id="IPR050344">
    <property type="entry name" value="Peptidase_M1_aminopeptidases"/>
</dbReference>
<proteinExistence type="inferred from homology"/>
<dbReference type="PRINTS" id="PR00756">
    <property type="entry name" value="ALADIPTASE"/>
</dbReference>
<dbReference type="InterPro" id="IPR038438">
    <property type="entry name" value="PepN_Ig-like_sf"/>
</dbReference>
<sequence length="537" mass="61758">MKRFLFGLLFFSLISSALARDFYLKNPALDIERYQFYIELSDQSDLIKGRALISLRTLSPLQEFALDLASQTEGMHGMQVLQIKAREQTLQFEHVNDRLTIHLPKVSESRELVNLEISYQGIPKSGLHISKNKYGDRVFFADNWPDQGHQWLPTIDHPSDKAAVEFIVTAPAHYAVVANGLKVEESKLDGDRKLTHWREDVPIAVKVMVIGVADFAVQESAKLDDISITSWVFPQNRVEGFHDYAVAAKALDYFQKNVGPYPYKKLANVQSKTRFGGLENANTIFYFENSVTGKGEQEALVAHEIAHQWFGNSTTENDWHHVWLSEGFATYFTNLYIEHTYGRERFVRQILADREKIIRYHQRVNRPIVDTEIRDPKQVLSPNTYEKAGWVLHMLRQELGDEIFWNGIRQYYAKFSGKNVLSNDFQTVMEQVSGKDLATFFKQWLDQAGYPKLAVQWQFEADKKTVKIKVEQVQGATQFEFPLDLAVQTSDGKIQLQTLRITQKNQEFSFPVTGNPKLISLDPMVRLLMEGKVEPNL</sequence>
<dbReference type="InterPro" id="IPR001930">
    <property type="entry name" value="Peptidase_M1"/>
</dbReference>
<evidence type="ECO:0000256" key="10">
    <source>
        <dbReference type="ARBA" id="ARBA00022833"/>
    </source>
</evidence>
<dbReference type="EC" id="3.4.11.2" evidence="4"/>
<feature type="signal peptide" evidence="12">
    <location>
        <begin position="1"/>
        <end position="19"/>
    </location>
</feature>
<keyword evidence="7" id="KW-0645">Protease</keyword>
<comment type="caution">
    <text evidence="15">The sequence shown here is derived from an EMBL/GenBank/DDBJ whole genome shotgun (WGS) entry which is preliminary data.</text>
</comment>
<keyword evidence="6 15" id="KW-0031">Aminopeptidase</keyword>
<keyword evidence="11" id="KW-0482">Metalloprotease</keyword>
<name>A0ABV6IF65_9BURK</name>
<keyword evidence="12" id="KW-0732">Signal</keyword>
<keyword evidence="10" id="KW-0862">Zinc</keyword>
<dbReference type="PANTHER" id="PTHR11533:SF174">
    <property type="entry name" value="PUROMYCIN-SENSITIVE AMINOPEPTIDASE-RELATED"/>
    <property type="match status" value="1"/>
</dbReference>
<dbReference type="InterPro" id="IPR045357">
    <property type="entry name" value="Aminopeptidase_N-like_N"/>
</dbReference>
<evidence type="ECO:0000256" key="1">
    <source>
        <dbReference type="ARBA" id="ARBA00000098"/>
    </source>
</evidence>
<keyword evidence="9" id="KW-0378">Hydrolase</keyword>
<feature type="chain" id="PRO_5047499076" description="Aminopeptidase N" evidence="12">
    <location>
        <begin position="20"/>
        <end position="537"/>
    </location>
</feature>
<dbReference type="Pfam" id="PF17900">
    <property type="entry name" value="Peptidase_M1_N"/>
    <property type="match status" value="1"/>
</dbReference>
<reference evidence="15 16" key="1">
    <citation type="submission" date="2024-09" db="EMBL/GenBank/DDBJ databases">
        <authorList>
            <person name="Sun Q."/>
            <person name="Mori K."/>
        </authorList>
    </citation>
    <scope>NUCLEOTIDE SEQUENCE [LARGE SCALE GENOMIC DNA]</scope>
    <source>
        <strain evidence="15 16">CCM 8677</strain>
    </source>
</reference>